<dbReference type="SFLD" id="SFLDG01129">
    <property type="entry name" value="C1.5:_HAD__Beta-PGM__Phosphata"/>
    <property type="match status" value="1"/>
</dbReference>
<accession>A0A1C5KAM6</accession>
<dbReference type="EMBL" id="FMDM01000029">
    <property type="protein sequence ID" value="SCG79476.1"/>
    <property type="molecule type" value="Genomic_DNA"/>
</dbReference>
<keyword evidence="2" id="KW-1185">Reference proteome</keyword>
<sequence length="235" mass="25747">MIRAVIVDVDDTLCLTQAASLALENEVLTEMGRPPVPRDVHLSTWGEPLLDAMPRRSPGVDLALFSALHRRALERHIADGRLDVIPPENLRALDEFVLAGRSVFLLTSRTEDEMRHLVAPDHVLAGRVSGVYHAGNTRFRKPDPRAFDELLTATGIPPRQCVYVGDSPGDAMAAGRAGMNFIGCLQSRVRKPEDFHLRYVNVFVDAFPDVVDAVQHLDRLTPGEEAHPAAPSPGA</sequence>
<dbReference type="STRING" id="745366.GA0070213_1292"/>
<dbReference type="SUPFAM" id="SSF56784">
    <property type="entry name" value="HAD-like"/>
    <property type="match status" value="1"/>
</dbReference>
<dbReference type="InterPro" id="IPR041492">
    <property type="entry name" value="HAD_2"/>
</dbReference>
<dbReference type="Gene3D" id="1.10.150.240">
    <property type="entry name" value="Putative phosphatase, domain 2"/>
    <property type="match status" value="1"/>
</dbReference>
<dbReference type="CDD" id="cd01427">
    <property type="entry name" value="HAD_like"/>
    <property type="match status" value="1"/>
</dbReference>
<dbReference type="InterPro" id="IPR050155">
    <property type="entry name" value="HAD-like_hydrolase_sf"/>
</dbReference>
<dbReference type="GO" id="GO:0008967">
    <property type="term" value="F:phosphoglycolate phosphatase activity"/>
    <property type="evidence" value="ECO:0007669"/>
    <property type="project" value="TreeGrafter"/>
</dbReference>
<evidence type="ECO:0000313" key="2">
    <source>
        <dbReference type="Proteomes" id="UP000199360"/>
    </source>
</evidence>
<dbReference type="PANTHER" id="PTHR43434:SF1">
    <property type="entry name" value="PHOSPHOGLYCOLATE PHOSPHATASE"/>
    <property type="match status" value="1"/>
</dbReference>
<dbReference type="NCBIfam" id="TIGR01509">
    <property type="entry name" value="HAD-SF-IA-v3"/>
    <property type="match status" value="1"/>
</dbReference>
<dbReference type="Proteomes" id="UP000199360">
    <property type="component" value="Unassembled WGS sequence"/>
</dbReference>
<dbReference type="Gene3D" id="3.40.50.1000">
    <property type="entry name" value="HAD superfamily/HAD-like"/>
    <property type="match status" value="1"/>
</dbReference>
<protein>
    <submittedName>
        <fullName evidence="1">Phosphoglycolate phosphatase</fullName>
    </submittedName>
</protein>
<dbReference type="InterPro" id="IPR036412">
    <property type="entry name" value="HAD-like_sf"/>
</dbReference>
<dbReference type="InterPro" id="IPR006439">
    <property type="entry name" value="HAD-SF_hydro_IA"/>
</dbReference>
<dbReference type="RefSeq" id="WP_245716628.1">
    <property type="nucleotide sequence ID" value="NZ_FMDM01000029.1"/>
</dbReference>
<dbReference type="Pfam" id="PF13419">
    <property type="entry name" value="HAD_2"/>
    <property type="match status" value="1"/>
</dbReference>
<reference evidence="2" key="1">
    <citation type="submission" date="2016-06" db="EMBL/GenBank/DDBJ databases">
        <authorList>
            <person name="Varghese N."/>
            <person name="Submissions Spin"/>
        </authorList>
    </citation>
    <scope>NUCLEOTIDE SEQUENCE [LARGE SCALE GENOMIC DNA]</scope>
    <source>
        <strain evidence="2">DSM 45647</strain>
    </source>
</reference>
<dbReference type="SFLD" id="SFLDS00003">
    <property type="entry name" value="Haloacid_Dehalogenase"/>
    <property type="match status" value="1"/>
</dbReference>
<dbReference type="InterPro" id="IPR023198">
    <property type="entry name" value="PGP-like_dom2"/>
</dbReference>
<proteinExistence type="predicted"/>
<evidence type="ECO:0000313" key="1">
    <source>
        <dbReference type="EMBL" id="SCG79476.1"/>
    </source>
</evidence>
<dbReference type="GO" id="GO:0006281">
    <property type="term" value="P:DNA repair"/>
    <property type="evidence" value="ECO:0007669"/>
    <property type="project" value="TreeGrafter"/>
</dbReference>
<dbReference type="InterPro" id="IPR023214">
    <property type="entry name" value="HAD_sf"/>
</dbReference>
<dbReference type="NCBIfam" id="TIGR01549">
    <property type="entry name" value="HAD-SF-IA-v1"/>
    <property type="match status" value="1"/>
</dbReference>
<name>A0A1C5KAM6_9ACTN</name>
<dbReference type="AlphaFoldDB" id="A0A1C5KAM6"/>
<dbReference type="PANTHER" id="PTHR43434">
    <property type="entry name" value="PHOSPHOGLYCOLATE PHOSPHATASE"/>
    <property type="match status" value="1"/>
</dbReference>
<gene>
    <name evidence="1" type="ORF">GA0070213_1292</name>
</gene>
<dbReference type="GO" id="GO:0005829">
    <property type="term" value="C:cytosol"/>
    <property type="evidence" value="ECO:0007669"/>
    <property type="project" value="TreeGrafter"/>
</dbReference>
<organism evidence="1 2">
    <name type="scientific">Micromonospora humi</name>
    <dbReference type="NCBI Taxonomy" id="745366"/>
    <lineage>
        <taxon>Bacteria</taxon>
        <taxon>Bacillati</taxon>
        <taxon>Actinomycetota</taxon>
        <taxon>Actinomycetes</taxon>
        <taxon>Micromonosporales</taxon>
        <taxon>Micromonosporaceae</taxon>
        <taxon>Micromonospora</taxon>
    </lineage>
</organism>